<keyword evidence="5" id="KW-0479">Metal-binding</keyword>
<keyword evidence="10" id="KW-1185">Reference proteome</keyword>
<organism evidence="9 10">
    <name type="scientific">Tetraodon nigroviridis</name>
    <name type="common">Spotted green pufferfish</name>
    <name type="synonym">Chelonodon nigroviridis</name>
    <dbReference type="NCBI Taxonomy" id="99883"/>
    <lineage>
        <taxon>Eukaryota</taxon>
        <taxon>Metazoa</taxon>
        <taxon>Chordata</taxon>
        <taxon>Craniata</taxon>
        <taxon>Vertebrata</taxon>
        <taxon>Euteleostomi</taxon>
        <taxon>Actinopterygii</taxon>
        <taxon>Neopterygii</taxon>
        <taxon>Teleostei</taxon>
        <taxon>Neoteleostei</taxon>
        <taxon>Acanthomorphata</taxon>
        <taxon>Eupercaria</taxon>
        <taxon>Tetraodontiformes</taxon>
        <taxon>Tetradontoidea</taxon>
        <taxon>Tetraodontidae</taxon>
        <taxon>Tetraodon</taxon>
    </lineage>
</organism>
<comment type="subunit">
    <text evidence="3">Homodimer.</text>
</comment>
<dbReference type="PANTHER" id="PTHR10286">
    <property type="entry name" value="INORGANIC PYROPHOSPHATASE"/>
    <property type="match status" value="1"/>
</dbReference>
<proteinExistence type="inferred from homology"/>
<dbReference type="Proteomes" id="UP000007303">
    <property type="component" value="Unassembled WGS sequence"/>
</dbReference>
<dbReference type="OMA" id="PDAANCN"/>
<name>H3CT97_TETNG</name>
<evidence type="ECO:0000256" key="1">
    <source>
        <dbReference type="ARBA" id="ARBA00001946"/>
    </source>
</evidence>
<dbReference type="AlphaFoldDB" id="H3CT97"/>
<dbReference type="SUPFAM" id="SSF50324">
    <property type="entry name" value="Inorganic pyrophosphatase"/>
    <property type="match status" value="1"/>
</dbReference>
<keyword evidence="8" id="KW-0007">Acetylation</keyword>
<dbReference type="GeneTree" id="ENSGT00390000017004"/>
<dbReference type="GO" id="GO:0000287">
    <property type="term" value="F:magnesium ion binding"/>
    <property type="evidence" value="ECO:0007669"/>
    <property type="project" value="InterPro"/>
</dbReference>
<dbReference type="FunFam" id="3.90.80.10:FF:000005">
    <property type="entry name" value="Pyrophosphatase (inorganic) 2"/>
    <property type="match status" value="1"/>
</dbReference>
<dbReference type="Pfam" id="PF00719">
    <property type="entry name" value="Pyrophosphatase"/>
    <property type="match status" value="1"/>
</dbReference>
<accession>H3CT97</accession>
<reference evidence="9" key="3">
    <citation type="submission" date="2025-09" db="UniProtKB">
        <authorList>
            <consortium name="Ensembl"/>
        </authorList>
    </citation>
    <scope>IDENTIFICATION</scope>
</reference>
<comment type="similarity">
    <text evidence="2">Belongs to the PPase family.</text>
</comment>
<sequence length="316" mass="35978">MQTAVFLWAVPIFPPPSTQEDNFQPNMSFSVEERGNPNSLKYRLFFRNAEGKHISPFHDIPMFADESQNVFHMVVEVPRWTNAKMEDCNKRRVNPDKAGRKKGKLRYVANVFPHKGYIWNYGAIPQTWEDPSHKDGDTGCCGDNDPIDVCEIGSRVCSRGEVIKVKVLGILAMIDEGETDWKVIAIDVNDPEAKDLNNISDVKRLKPGYLEATVDWFKWYKVPDGKPKNEFAFNEEFKDKDFAIEVIKSTHNFWKDLISQNSSAGELNCKNTCVSASDSAYCCSQDEAKTAVCETCPCGKEEPIPSSVDKWFYYEK</sequence>
<dbReference type="GO" id="GO:0006796">
    <property type="term" value="P:phosphate-containing compound metabolic process"/>
    <property type="evidence" value="ECO:0007669"/>
    <property type="project" value="InterPro"/>
</dbReference>
<dbReference type="Gene3D" id="3.90.80.10">
    <property type="entry name" value="Inorganic pyrophosphatase"/>
    <property type="match status" value="1"/>
</dbReference>
<dbReference type="InterPro" id="IPR036649">
    <property type="entry name" value="Pyrophosphatase_sf"/>
</dbReference>
<dbReference type="GO" id="GO:0005737">
    <property type="term" value="C:cytoplasm"/>
    <property type="evidence" value="ECO:0007669"/>
    <property type="project" value="InterPro"/>
</dbReference>
<dbReference type="STRING" id="99883.ENSTNIP00000011481"/>
<evidence type="ECO:0000313" key="10">
    <source>
        <dbReference type="Proteomes" id="UP000007303"/>
    </source>
</evidence>
<evidence type="ECO:0000313" key="9">
    <source>
        <dbReference type="Ensembl" id="ENSTNIP00000011481.1"/>
    </source>
</evidence>
<evidence type="ECO:0000256" key="7">
    <source>
        <dbReference type="ARBA" id="ARBA00022842"/>
    </source>
</evidence>
<keyword evidence="6" id="KW-0378">Hydrolase</keyword>
<dbReference type="PROSITE" id="PS00387">
    <property type="entry name" value="PPASE"/>
    <property type="match status" value="1"/>
</dbReference>
<evidence type="ECO:0000256" key="6">
    <source>
        <dbReference type="ARBA" id="ARBA00022801"/>
    </source>
</evidence>
<dbReference type="EC" id="3.6.1.1" evidence="4"/>
<dbReference type="HOGENOM" id="CLU_040684_0_2_1"/>
<comment type="cofactor">
    <cofactor evidence="1">
        <name>Mg(2+)</name>
        <dbReference type="ChEBI" id="CHEBI:18420"/>
    </cofactor>
</comment>
<evidence type="ECO:0000256" key="2">
    <source>
        <dbReference type="ARBA" id="ARBA00006220"/>
    </source>
</evidence>
<evidence type="ECO:0000256" key="5">
    <source>
        <dbReference type="ARBA" id="ARBA00022723"/>
    </source>
</evidence>
<dbReference type="GO" id="GO:0004427">
    <property type="term" value="F:inorganic diphosphate phosphatase activity"/>
    <property type="evidence" value="ECO:0007669"/>
    <property type="project" value="UniProtKB-EC"/>
</dbReference>
<evidence type="ECO:0000256" key="3">
    <source>
        <dbReference type="ARBA" id="ARBA00011738"/>
    </source>
</evidence>
<dbReference type="Ensembl" id="ENSTNIT00000011663.1">
    <property type="protein sequence ID" value="ENSTNIP00000011481.1"/>
    <property type="gene ID" value="ENSTNIG00000008634.1"/>
</dbReference>
<dbReference type="CDD" id="cd00412">
    <property type="entry name" value="pyrophosphatase"/>
    <property type="match status" value="1"/>
</dbReference>
<evidence type="ECO:0000256" key="8">
    <source>
        <dbReference type="ARBA" id="ARBA00022990"/>
    </source>
</evidence>
<dbReference type="InParanoid" id="H3CT97"/>
<evidence type="ECO:0000256" key="4">
    <source>
        <dbReference type="ARBA" id="ARBA00012146"/>
    </source>
</evidence>
<dbReference type="InterPro" id="IPR008162">
    <property type="entry name" value="Pyrophosphatase"/>
</dbReference>
<reference evidence="10" key="1">
    <citation type="journal article" date="2004" name="Nature">
        <title>Genome duplication in the teleost fish Tetraodon nigroviridis reveals the early vertebrate proto-karyotype.</title>
        <authorList>
            <person name="Jaillon O."/>
            <person name="Aury J.-M."/>
            <person name="Brunet F."/>
            <person name="Petit J.-L."/>
            <person name="Stange-Thomann N."/>
            <person name="Mauceli E."/>
            <person name="Bouneau L."/>
            <person name="Fischer C."/>
            <person name="Ozouf-Costaz C."/>
            <person name="Bernot A."/>
            <person name="Nicaud S."/>
            <person name="Jaffe D."/>
            <person name="Fisher S."/>
            <person name="Lutfalla G."/>
            <person name="Dossat C."/>
            <person name="Segurens B."/>
            <person name="Dasilva C."/>
            <person name="Salanoubat M."/>
            <person name="Levy M."/>
            <person name="Boudet N."/>
            <person name="Castellano S."/>
            <person name="Anthouard V."/>
            <person name="Jubin C."/>
            <person name="Castelli V."/>
            <person name="Katinka M."/>
            <person name="Vacherie B."/>
            <person name="Biemont C."/>
            <person name="Skalli Z."/>
            <person name="Cattolico L."/>
            <person name="Poulain J."/>
            <person name="De Berardinis V."/>
            <person name="Cruaud C."/>
            <person name="Duprat S."/>
            <person name="Brottier P."/>
            <person name="Coutanceau J.-P."/>
            <person name="Gouzy J."/>
            <person name="Parra G."/>
            <person name="Lardier G."/>
            <person name="Chapple C."/>
            <person name="McKernan K.J."/>
            <person name="McEwan P."/>
            <person name="Bosak S."/>
            <person name="Kellis M."/>
            <person name="Volff J.-N."/>
            <person name="Guigo R."/>
            <person name="Zody M.C."/>
            <person name="Mesirov J."/>
            <person name="Lindblad-Toh K."/>
            <person name="Birren B."/>
            <person name="Nusbaum C."/>
            <person name="Kahn D."/>
            <person name="Robinson-Rechavi M."/>
            <person name="Laudet V."/>
            <person name="Schachter V."/>
            <person name="Quetier F."/>
            <person name="Saurin W."/>
            <person name="Scarpelli C."/>
            <person name="Wincker P."/>
            <person name="Lander E.S."/>
            <person name="Weissenbach J."/>
            <person name="Roest Crollius H."/>
        </authorList>
    </citation>
    <scope>NUCLEOTIDE SEQUENCE [LARGE SCALE GENOMIC DNA]</scope>
</reference>
<protein>
    <recommendedName>
        <fullName evidence="4">inorganic diphosphatase</fullName>
        <ecNumber evidence="4">3.6.1.1</ecNumber>
    </recommendedName>
</protein>
<keyword evidence="7" id="KW-0460">Magnesium</keyword>
<reference evidence="9" key="2">
    <citation type="submission" date="2025-08" db="UniProtKB">
        <authorList>
            <consortium name="Ensembl"/>
        </authorList>
    </citation>
    <scope>IDENTIFICATION</scope>
</reference>